<feature type="transmembrane region" description="Helical" evidence="1">
    <location>
        <begin position="20"/>
        <end position="42"/>
    </location>
</feature>
<dbReference type="RefSeq" id="WP_275817281.1">
    <property type="nucleotide sequence ID" value="NZ_BAAANM010000007.1"/>
</dbReference>
<gene>
    <name evidence="2" type="ORF">P2L57_22300</name>
</gene>
<feature type="transmembrane region" description="Helical" evidence="1">
    <location>
        <begin position="232"/>
        <end position="254"/>
    </location>
</feature>
<protein>
    <recommendedName>
        <fullName evidence="4">Vegetative cell wall protein gp1</fullName>
    </recommendedName>
</protein>
<dbReference type="EMBL" id="JARHTQ010000015">
    <property type="protein sequence ID" value="MDF2258349.1"/>
    <property type="molecule type" value="Genomic_DNA"/>
</dbReference>
<keyword evidence="1" id="KW-0812">Transmembrane</keyword>
<proteinExistence type="predicted"/>
<organism evidence="2 3">
    <name type="scientific">Streptantibioticus ferralitis</name>
    <dbReference type="NCBI Taxonomy" id="236510"/>
    <lineage>
        <taxon>Bacteria</taxon>
        <taxon>Bacillati</taxon>
        <taxon>Actinomycetota</taxon>
        <taxon>Actinomycetes</taxon>
        <taxon>Kitasatosporales</taxon>
        <taxon>Streptomycetaceae</taxon>
        <taxon>Streptantibioticus</taxon>
    </lineage>
</organism>
<evidence type="ECO:0000256" key="1">
    <source>
        <dbReference type="SAM" id="Phobius"/>
    </source>
</evidence>
<evidence type="ECO:0000313" key="2">
    <source>
        <dbReference type="EMBL" id="MDF2258349.1"/>
    </source>
</evidence>
<accession>A0ABT5Z3E5</accession>
<reference evidence="2 3" key="1">
    <citation type="submission" date="2023-03" db="EMBL/GenBank/DDBJ databases">
        <title>Draft genome sequence of type strain Streptomyces ferralitis JCM 14344.</title>
        <authorList>
            <person name="Klaysubun C."/>
            <person name="Duangmal K."/>
        </authorList>
    </citation>
    <scope>NUCLEOTIDE SEQUENCE [LARGE SCALE GENOMIC DNA]</scope>
    <source>
        <strain evidence="2 3">JCM 14344</strain>
    </source>
</reference>
<evidence type="ECO:0000313" key="3">
    <source>
        <dbReference type="Proteomes" id="UP001220022"/>
    </source>
</evidence>
<comment type="caution">
    <text evidence="2">The sequence shown here is derived from an EMBL/GenBank/DDBJ whole genome shotgun (WGS) entry which is preliminary data.</text>
</comment>
<feature type="transmembrane region" description="Helical" evidence="1">
    <location>
        <begin position="62"/>
        <end position="89"/>
    </location>
</feature>
<name>A0ABT5Z3E5_9ACTN</name>
<sequence length="316" mass="34352">MNAFLGELGKKIAERWVTVLVLPGLLWAATALLATQLGWSHALSPHTLADQITPWAKETHPVGVIVVVLAGLLLASIAAGLAATVLGVMARHLWITRGRWPPAHWLTTWRQHRWRTADNHVNTLVAEAIRASGPSPPDPATDVTTASPVVVAGPGMAEALARRDAISLEFPERPLWISDRWRGNAIRIRRAYGVDITLVWPRLWTVLPESLRTDLTAAQTAYAAASSLMGWAALYGVLGICWWPALLISVAVIITGTLRARTATTVLCQLIETAADLHCHTLAEQLQLRCPGPLTIDVGNQINTLLRKDPPPTYSP</sequence>
<keyword evidence="3" id="KW-1185">Reference proteome</keyword>
<dbReference type="Proteomes" id="UP001220022">
    <property type="component" value="Unassembled WGS sequence"/>
</dbReference>
<keyword evidence="1" id="KW-1133">Transmembrane helix</keyword>
<keyword evidence="1" id="KW-0472">Membrane</keyword>
<evidence type="ECO:0008006" key="4">
    <source>
        <dbReference type="Google" id="ProtNLM"/>
    </source>
</evidence>